<sequence length="281" mass="30183">MAFSPSRRIVVFGVDGVRTDTLAAARTPRIDAIAADGFHVAFELNDLAPTVSGPGWSNVATGVWADKHNIDGNIFADHRLADYPDFLTRLRTAWPEIRTYAAADWPPLVGPDCEGPVFANPHRVLRLEASSHDYDSTGADIALDAARTLGEGDYHAAFVYFGEPDEICHHEGVTPNYLAAVERADARIGQVLDAIRARPGYAAEEWTFVVVTDHGHIDTGGHGGRDPWEARAWIAASGPGIPTGEVTAEHADIAPSVFAALGLDVEAEWGLEGVPFGQRKA</sequence>
<dbReference type="Gene3D" id="3.40.720.10">
    <property type="entry name" value="Alkaline Phosphatase, subunit A"/>
    <property type="match status" value="1"/>
</dbReference>
<accession>A0A8J7KSA5</accession>
<organism evidence="1 2">
    <name type="scientific">Longispora fulva</name>
    <dbReference type="NCBI Taxonomy" id="619741"/>
    <lineage>
        <taxon>Bacteria</taxon>
        <taxon>Bacillati</taxon>
        <taxon>Actinomycetota</taxon>
        <taxon>Actinomycetes</taxon>
        <taxon>Micromonosporales</taxon>
        <taxon>Micromonosporaceae</taxon>
        <taxon>Longispora</taxon>
    </lineage>
</organism>
<dbReference type="PANTHER" id="PTHR10151">
    <property type="entry name" value="ECTONUCLEOTIDE PYROPHOSPHATASE/PHOSPHODIESTERASE"/>
    <property type="match status" value="1"/>
</dbReference>
<gene>
    <name evidence="1" type="ORF">IW245_005601</name>
</gene>
<dbReference type="PANTHER" id="PTHR10151:SF120">
    <property type="entry name" value="BIS(5'-ADENOSYL)-TRIPHOSPHATASE"/>
    <property type="match status" value="1"/>
</dbReference>
<proteinExistence type="predicted"/>
<dbReference type="InterPro" id="IPR002591">
    <property type="entry name" value="Phosphodiest/P_Trfase"/>
</dbReference>
<dbReference type="RefSeq" id="WP_197006068.1">
    <property type="nucleotide sequence ID" value="NZ_BONS01000012.1"/>
</dbReference>
<evidence type="ECO:0000313" key="1">
    <source>
        <dbReference type="EMBL" id="MBG6139407.1"/>
    </source>
</evidence>
<dbReference type="EMBL" id="JADOUF010000001">
    <property type="protein sequence ID" value="MBG6139407.1"/>
    <property type="molecule type" value="Genomic_DNA"/>
</dbReference>
<reference evidence="1" key="1">
    <citation type="submission" date="2020-11" db="EMBL/GenBank/DDBJ databases">
        <title>Sequencing the genomes of 1000 actinobacteria strains.</title>
        <authorList>
            <person name="Klenk H.-P."/>
        </authorList>
    </citation>
    <scope>NUCLEOTIDE SEQUENCE</scope>
    <source>
        <strain evidence="1">DSM 45356</strain>
    </source>
</reference>
<dbReference type="Proteomes" id="UP000622552">
    <property type="component" value="Unassembled WGS sequence"/>
</dbReference>
<evidence type="ECO:0000313" key="2">
    <source>
        <dbReference type="Proteomes" id="UP000622552"/>
    </source>
</evidence>
<dbReference type="InterPro" id="IPR017850">
    <property type="entry name" value="Alkaline_phosphatase_core_sf"/>
</dbReference>
<protein>
    <submittedName>
        <fullName evidence="1">Putative AlkP superfamily pyrophosphatase or phosphodiesterase</fullName>
    </submittedName>
</protein>
<keyword evidence="2" id="KW-1185">Reference proteome</keyword>
<dbReference type="Pfam" id="PF01663">
    <property type="entry name" value="Phosphodiest"/>
    <property type="match status" value="1"/>
</dbReference>
<comment type="caution">
    <text evidence="1">The sequence shown here is derived from an EMBL/GenBank/DDBJ whole genome shotgun (WGS) entry which is preliminary data.</text>
</comment>
<name>A0A8J7KSA5_9ACTN</name>
<dbReference type="SUPFAM" id="SSF53649">
    <property type="entry name" value="Alkaline phosphatase-like"/>
    <property type="match status" value="1"/>
</dbReference>
<dbReference type="AlphaFoldDB" id="A0A8J7KSA5"/>
<dbReference type="GO" id="GO:0016787">
    <property type="term" value="F:hydrolase activity"/>
    <property type="evidence" value="ECO:0007669"/>
    <property type="project" value="UniProtKB-ARBA"/>
</dbReference>